<evidence type="ECO:0000313" key="3">
    <source>
        <dbReference type="Proteomes" id="UP000460318"/>
    </source>
</evidence>
<gene>
    <name evidence="2" type="ORF">GRF59_05820</name>
</gene>
<evidence type="ECO:0000313" key="2">
    <source>
        <dbReference type="EMBL" id="MWV43142.1"/>
    </source>
</evidence>
<dbReference type="PROSITE" id="PS51257">
    <property type="entry name" value="PROKAR_LIPOPROTEIN"/>
    <property type="match status" value="1"/>
</dbReference>
<dbReference type="Proteomes" id="UP000460318">
    <property type="component" value="Unassembled WGS sequence"/>
</dbReference>
<feature type="chain" id="PRO_5038700167" evidence="1">
    <location>
        <begin position="23"/>
        <end position="309"/>
    </location>
</feature>
<keyword evidence="1" id="KW-0732">Signal</keyword>
<dbReference type="Pfam" id="PF00756">
    <property type="entry name" value="Esterase"/>
    <property type="match status" value="1"/>
</dbReference>
<protein>
    <submittedName>
        <fullName evidence="2">Prolyl oligopeptidase family serine peptidase</fullName>
    </submittedName>
</protein>
<feature type="signal peptide" evidence="1">
    <location>
        <begin position="1"/>
        <end position="22"/>
    </location>
</feature>
<dbReference type="Gene3D" id="3.40.50.1820">
    <property type="entry name" value="alpha/beta hydrolase"/>
    <property type="match status" value="1"/>
</dbReference>
<reference evidence="2 3" key="1">
    <citation type="submission" date="2019-12" db="EMBL/GenBank/DDBJ databases">
        <title>Paenibacillus sp. nov., an endophytic bacterium isolated from the stem of Dendrobium.</title>
        <authorList>
            <person name="Zhao R."/>
        </authorList>
    </citation>
    <scope>NUCLEOTIDE SEQUENCE [LARGE SCALE GENOMIC DNA]</scope>
    <source>
        <strain evidence="2 3">HJL G12</strain>
    </source>
</reference>
<dbReference type="EMBL" id="WUBI01000001">
    <property type="protein sequence ID" value="MWV43142.1"/>
    <property type="molecule type" value="Genomic_DNA"/>
</dbReference>
<dbReference type="PANTHER" id="PTHR48098:SF1">
    <property type="entry name" value="DIACYLGLYCEROL ACYLTRANSFERASE_MYCOLYLTRANSFERASE AG85A"/>
    <property type="match status" value="1"/>
</dbReference>
<dbReference type="AlphaFoldDB" id="A0A7X3IJG0"/>
<evidence type="ECO:0000256" key="1">
    <source>
        <dbReference type="SAM" id="SignalP"/>
    </source>
</evidence>
<dbReference type="RefSeq" id="WP_160496677.1">
    <property type="nucleotide sequence ID" value="NZ_WUBI01000001.1"/>
</dbReference>
<dbReference type="InterPro" id="IPR050583">
    <property type="entry name" value="Mycobacterial_A85_antigen"/>
</dbReference>
<dbReference type="PANTHER" id="PTHR48098">
    <property type="entry name" value="ENTEROCHELIN ESTERASE-RELATED"/>
    <property type="match status" value="1"/>
</dbReference>
<dbReference type="InterPro" id="IPR029058">
    <property type="entry name" value="AB_hydrolase_fold"/>
</dbReference>
<keyword evidence="3" id="KW-1185">Reference proteome</keyword>
<organism evidence="2 3">
    <name type="scientific">Paenibacillus dendrobii</name>
    <dbReference type="NCBI Taxonomy" id="2691084"/>
    <lineage>
        <taxon>Bacteria</taxon>
        <taxon>Bacillati</taxon>
        <taxon>Bacillota</taxon>
        <taxon>Bacilli</taxon>
        <taxon>Bacillales</taxon>
        <taxon>Paenibacillaceae</taxon>
        <taxon>Paenibacillus</taxon>
    </lineage>
</organism>
<accession>A0A7X3IJG0</accession>
<dbReference type="SUPFAM" id="SSF53474">
    <property type="entry name" value="alpha/beta-Hydrolases"/>
    <property type="match status" value="1"/>
</dbReference>
<name>A0A7X3IJG0_9BACL</name>
<proteinExistence type="predicted"/>
<sequence>MRLNGLAAACVLLLGLTAAGCANEKPAQAPAEVSAVNENVNDASVNSSVEPVHAEVLSTHPNLQKVTFLSASLSKEMKFNIYLPDEYDTSKKYPVLYLIHGYGSNENMWMPDLGMEHAASQLLSEGKINPLIIVSPQIGNSYGFNSESEGNYSDYLIKDLIPYVDEHFSTESSKKGRMIGGLSMGGWAALYNAFQQPDLFSKVGGHSPALWMDDWGNTGDLKQWLYPSDSIRKGRDPLMLADEVNLEGVSVYLDCGNQDSYKFYQGTKALYKKLHSSGVTSEYHHSEGGHDGEYWKNHVRDYLLFYAGK</sequence>
<dbReference type="InterPro" id="IPR000801">
    <property type="entry name" value="Esterase-like"/>
</dbReference>
<comment type="caution">
    <text evidence="2">The sequence shown here is derived from an EMBL/GenBank/DDBJ whole genome shotgun (WGS) entry which is preliminary data.</text>
</comment>